<gene>
    <name evidence="4" type="ORF">WJX72_008446</name>
</gene>
<dbReference type="PANTHER" id="PTHR24198:SF165">
    <property type="entry name" value="ANKYRIN REPEAT-CONTAINING PROTEIN-RELATED"/>
    <property type="match status" value="1"/>
</dbReference>
<dbReference type="Proteomes" id="UP001489004">
    <property type="component" value="Unassembled WGS sequence"/>
</dbReference>
<accession>A0AAW1PAI6</accession>
<keyword evidence="1" id="KW-0677">Repeat</keyword>
<dbReference type="Pfam" id="PF12796">
    <property type="entry name" value="Ank_2"/>
    <property type="match status" value="2"/>
</dbReference>
<evidence type="ECO:0000313" key="5">
    <source>
        <dbReference type="Proteomes" id="UP001489004"/>
    </source>
</evidence>
<evidence type="ECO:0000256" key="1">
    <source>
        <dbReference type="ARBA" id="ARBA00022737"/>
    </source>
</evidence>
<comment type="caution">
    <text evidence="4">The sequence shown here is derived from an EMBL/GenBank/DDBJ whole genome shotgun (WGS) entry which is preliminary data.</text>
</comment>
<dbReference type="InterPro" id="IPR036770">
    <property type="entry name" value="Ankyrin_rpt-contain_sf"/>
</dbReference>
<evidence type="ECO:0008006" key="6">
    <source>
        <dbReference type="Google" id="ProtNLM"/>
    </source>
</evidence>
<reference evidence="4 5" key="1">
    <citation type="journal article" date="2024" name="Nat. Commun.">
        <title>Phylogenomics reveals the evolutionary origins of lichenization in chlorophyte algae.</title>
        <authorList>
            <person name="Puginier C."/>
            <person name="Libourel C."/>
            <person name="Otte J."/>
            <person name="Skaloud P."/>
            <person name="Haon M."/>
            <person name="Grisel S."/>
            <person name="Petersen M."/>
            <person name="Berrin J.G."/>
            <person name="Delaux P.M."/>
            <person name="Dal Grande F."/>
            <person name="Keller J."/>
        </authorList>
    </citation>
    <scope>NUCLEOTIDE SEQUENCE [LARGE SCALE GENOMIC DNA]</scope>
    <source>
        <strain evidence="4 5">SAG 2043</strain>
    </source>
</reference>
<dbReference type="InterPro" id="IPR002110">
    <property type="entry name" value="Ankyrin_rpt"/>
</dbReference>
<feature type="repeat" description="ANK" evidence="3">
    <location>
        <begin position="42"/>
        <end position="74"/>
    </location>
</feature>
<sequence>MLLRSGAKPTWRASRALRHAAEYNHLPILRLLIARGASATTNHSEALQSACIHGNLDMIKLLLESGCDVLANDGRAVVFACEHGHSDAVKLLLPVLQMRTAAHPRRHSDIEEFMQDSLFAAVRGGHLEVLKMLLQALQRIGLADHSLRMALWRASKRGQLDAVRVLLASGHAAITENISEVLPDAICEGHLTVVQALLDAGADPNSDWTPLCCAIDVCKAGQIEMAATTARVKFVPGEYSQSYSLSQPLAWASLYGRKETVEQLLAMGVTADEYAVAWATARGHADIVELLLPSLQLPRRFT</sequence>
<evidence type="ECO:0000256" key="2">
    <source>
        <dbReference type="ARBA" id="ARBA00023043"/>
    </source>
</evidence>
<name>A0AAW1PAI6_9CHLO</name>
<evidence type="ECO:0000313" key="4">
    <source>
        <dbReference type="EMBL" id="KAK9806950.1"/>
    </source>
</evidence>
<organism evidence="4 5">
    <name type="scientific">[Myrmecia] bisecta</name>
    <dbReference type="NCBI Taxonomy" id="41462"/>
    <lineage>
        <taxon>Eukaryota</taxon>
        <taxon>Viridiplantae</taxon>
        <taxon>Chlorophyta</taxon>
        <taxon>core chlorophytes</taxon>
        <taxon>Trebouxiophyceae</taxon>
        <taxon>Trebouxiales</taxon>
        <taxon>Trebouxiaceae</taxon>
        <taxon>Myrmecia</taxon>
    </lineage>
</organism>
<dbReference type="EMBL" id="JALJOR010000013">
    <property type="protein sequence ID" value="KAK9806950.1"/>
    <property type="molecule type" value="Genomic_DNA"/>
</dbReference>
<dbReference type="PANTHER" id="PTHR24198">
    <property type="entry name" value="ANKYRIN REPEAT AND PROTEIN KINASE DOMAIN-CONTAINING PROTEIN"/>
    <property type="match status" value="1"/>
</dbReference>
<dbReference type="SUPFAM" id="SSF48403">
    <property type="entry name" value="Ankyrin repeat"/>
    <property type="match status" value="1"/>
</dbReference>
<evidence type="ECO:0000256" key="3">
    <source>
        <dbReference type="PROSITE-ProRule" id="PRU00023"/>
    </source>
</evidence>
<dbReference type="Gene3D" id="1.25.40.20">
    <property type="entry name" value="Ankyrin repeat-containing domain"/>
    <property type="match status" value="3"/>
</dbReference>
<keyword evidence="5" id="KW-1185">Reference proteome</keyword>
<protein>
    <recommendedName>
        <fullName evidence="6">Ankyrin repeat protein</fullName>
    </recommendedName>
</protein>
<dbReference type="PROSITE" id="PS50088">
    <property type="entry name" value="ANK_REPEAT"/>
    <property type="match status" value="1"/>
</dbReference>
<dbReference type="SMART" id="SM00248">
    <property type="entry name" value="ANK"/>
    <property type="match status" value="6"/>
</dbReference>
<dbReference type="PROSITE" id="PS50297">
    <property type="entry name" value="ANK_REP_REGION"/>
    <property type="match status" value="1"/>
</dbReference>
<dbReference type="AlphaFoldDB" id="A0AAW1PAI6"/>
<keyword evidence="2 3" id="KW-0040">ANK repeat</keyword>
<proteinExistence type="predicted"/>